<evidence type="ECO:0000256" key="10">
    <source>
        <dbReference type="ARBA" id="ARBA00023004"/>
    </source>
</evidence>
<name>A0A7R9FAI4_9NEOP</name>
<comment type="cofactor">
    <cofactor evidence="1">
        <name>heme</name>
        <dbReference type="ChEBI" id="CHEBI:30413"/>
    </cofactor>
</comment>
<proteinExistence type="inferred from homology"/>
<organism evidence="14">
    <name type="scientific">Timema bartmani</name>
    <dbReference type="NCBI Taxonomy" id="61472"/>
    <lineage>
        <taxon>Eukaryota</taxon>
        <taxon>Metazoa</taxon>
        <taxon>Ecdysozoa</taxon>
        <taxon>Arthropoda</taxon>
        <taxon>Hexapoda</taxon>
        <taxon>Insecta</taxon>
        <taxon>Pterygota</taxon>
        <taxon>Neoptera</taxon>
        <taxon>Polyneoptera</taxon>
        <taxon>Phasmatodea</taxon>
        <taxon>Timematodea</taxon>
        <taxon>Timematoidea</taxon>
        <taxon>Timematidae</taxon>
        <taxon>Timema</taxon>
    </lineage>
</organism>
<dbReference type="Pfam" id="PF00067">
    <property type="entry name" value="p450"/>
    <property type="match status" value="2"/>
</dbReference>
<reference evidence="14" key="1">
    <citation type="submission" date="2020-11" db="EMBL/GenBank/DDBJ databases">
        <authorList>
            <person name="Tran Van P."/>
        </authorList>
    </citation>
    <scope>NUCLEOTIDE SEQUENCE</scope>
</reference>
<comment type="subcellular location">
    <subcellularLocation>
        <location evidence="3">Endoplasmic reticulum membrane</location>
        <topology evidence="3">Peripheral membrane protein</topology>
    </subcellularLocation>
    <subcellularLocation>
        <location evidence="2">Microsome membrane</location>
        <topology evidence="2">Peripheral membrane protein</topology>
    </subcellularLocation>
</comment>
<evidence type="ECO:0000256" key="2">
    <source>
        <dbReference type="ARBA" id="ARBA00004174"/>
    </source>
</evidence>
<keyword evidence="7" id="KW-0256">Endoplasmic reticulum</keyword>
<evidence type="ECO:0000256" key="13">
    <source>
        <dbReference type="SAM" id="Phobius"/>
    </source>
</evidence>
<dbReference type="GO" id="GO:0005506">
    <property type="term" value="F:iron ion binding"/>
    <property type="evidence" value="ECO:0007669"/>
    <property type="project" value="InterPro"/>
</dbReference>
<keyword evidence="8" id="KW-0492">Microsome</keyword>
<dbReference type="AlphaFoldDB" id="A0A7R9FAI4"/>
<evidence type="ECO:0000256" key="4">
    <source>
        <dbReference type="ARBA" id="ARBA00010617"/>
    </source>
</evidence>
<sequence>MGVLLDSWLLELLVVTGGLFLAIYWYLTSTFDYWKLKGVPYLEPTPLLGNMKDPVLMQRCQHEVLNDIYQKFEGNRYCGLYQFKQLELMVRNPELVKNALVKDFSNFQNRLKNVELTHNRIFENFFVLGAPKWRPLRVMISPTFTSGKLKAMFGILVRCAEKLNVSLETSANKSEVLEMKEVSSNFTTDVIGSCAFRLQVDSVINPHNKFREFGRKMVSLSLLQMLGSFLLFFIPYFVVMDAIEYRQKNYIKGNDFLQLIMELKEKGKVSLNAGFETSASVSTSWPSTRIFNRNSVLEDHGGELTYDAVQNMTYLGMVVDETLRKYPVVGFLTRECTDDYPVLDSNWVLKRGTSVIIPVYSLHPYPKYFPEPERFDPERFTEQNKKSRPHYCYLPFGEGPGLYRFGLLQTKVGLASLISKYEFKLSEKSELPIRFKPSAGVLSSISGIHLSISHRNK</sequence>
<evidence type="ECO:0008006" key="15">
    <source>
        <dbReference type="Google" id="ProtNLM"/>
    </source>
</evidence>
<evidence type="ECO:0000256" key="12">
    <source>
        <dbReference type="ARBA" id="ARBA00023136"/>
    </source>
</evidence>
<accession>A0A7R9FAI4</accession>
<evidence type="ECO:0000256" key="1">
    <source>
        <dbReference type="ARBA" id="ARBA00001971"/>
    </source>
</evidence>
<dbReference type="InterPro" id="IPR036396">
    <property type="entry name" value="Cyt_P450_sf"/>
</dbReference>
<keyword evidence="12 13" id="KW-0472">Membrane</keyword>
<dbReference type="EMBL" id="OD571056">
    <property type="protein sequence ID" value="CAD7449081.1"/>
    <property type="molecule type" value="Genomic_DNA"/>
</dbReference>
<evidence type="ECO:0000256" key="5">
    <source>
        <dbReference type="ARBA" id="ARBA00022617"/>
    </source>
</evidence>
<dbReference type="PRINTS" id="PR00464">
    <property type="entry name" value="EP450II"/>
</dbReference>
<keyword evidence="13" id="KW-1133">Transmembrane helix</keyword>
<dbReference type="CDD" id="cd11056">
    <property type="entry name" value="CYP6-like"/>
    <property type="match status" value="1"/>
</dbReference>
<feature type="transmembrane region" description="Helical" evidence="13">
    <location>
        <begin position="217"/>
        <end position="238"/>
    </location>
</feature>
<evidence type="ECO:0000256" key="9">
    <source>
        <dbReference type="ARBA" id="ARBA00023002"/>
    </source>
</evidence>
<dbReference type="GO" id="GO:0004497">
    <property type="term" value="F:monooxygenase activity"/>
    <property type="evidence" value="ECO:0007669"/>
    <property type="project" value="UniProtKB-KW"/>
</dbReference>
<gene>
    <name evidence="14" type="ORF">TBIB3V08_LOCUS11360</name>
</gene>
<dbReference type="InterPro" id="IPR002402">
    <property type="entry name" value="Cyt_P450_E_grp-II"/>
</dbReference>
<dbReference type="GO" id="GO:0020037">
    <property type="term" value="F:heme binding"/>
    <property type="evidence" value="ECO:0007669"/>
    <property type="project" value="InterPro"/>
</dbReference>
<keyword evidence="6" id="KW-0479">Metal-binding</keyword>
<keyword evidence="11" id="KW-0503">Monooxygenase</keyword>
<evidence type="ECO:0000256" key="7">
    <source>
        <dbReference type="ARBA" id="ARBA00022824"/>
    </source>
</evidence>
<feature type="transmembrane region" description="Helical" evidence="13">
    <location>
        <begin position="6"/>
        <end position="27"/>
    </location>
</feature>
<keyword evidence="9" id="KW-0560">Oxidoreductase</keyword>
<dbReference type="InterPro" id="IPR001128">
    <property type="entry name" value="Cyt_P450"/>
</dbReference>
<evidence type="ECO:0000313" key="14">
    <source>
        <dbReference type="EMBL" id="CAD7449081.1"/>
    </source>
</evidence>
<keyword evidence="10" id="KW-0408">Iron</keyword>
<dbReference type="PANTHER" id="PTHR24292">
    <property type="entry name" value="CYTOCHROME P450"/>
    <property type="match status" value="1"/>
</dbReference>
<keyword evidence="13" id="KW-0812">Transmembrane</keyword>
<protein>
    <recommendedName>
        <fullName evidence="15">Cytochrome P450</fullName>
    </recommendedName>
</protein>
<comment type="similarity">
    <text evidence="4">Belongs to the cytochrome P450 family.</text>
</comment>
<dbReference type="GO" id="GO:0016705">
    <property type="term" value="F:oxidoreductase activity, acting on paired donors, with incorporation or reduction of molecular oxygen"/>
    <property type="evidence" value="ECO:0007669"/>
    <property type="project" value="InterPro"/>
</dbReference>
<keyword evidence="5" id="KW-0349">Heme</keyword>
<dbReference type="SUPFAM" id="SSF48264">
    <property type="entry name" value="Cytochrome P450"/>
    <property type="match status" value="1"/>
</dbReference>
<evidence type="ECO:0000256" key="3">
    <source>
        <dbReference type="ARBA" id="ARBA00004406"/>
    </source>
</evidence>
<evidence type="ECO:0000256" key="8">
    <source>
        <dbReference type="ARBA" id="ARBA00022848"/>
    </source>
</evidence>
<evidence type="ECO:0000256" key="6">
    <source>
        <dbReference type="ARBA" id="ARBA00022723"/>
    </source>
</evidence>
<dbReference type="PANTHER" id="PTHR24292:SF54">
    <property type="entry name" value="CYP9F3-RELATED"/>
    <property type="match status" value="1"/>
</dbReference>
<dbReference type="InterPro" id="IPR050476">
    <property type="entry name" value="Insect_CytP450_Detox"/>
</dbReference>
<evidence type="ECO:0000256" key="11">
    <source>
        <dbReference type="ARBA" id="ARBA00023033"/>
    </source>
</evidence>
<dbReference type="GO" id="GO:0005789">
    <property type="term" value="C:endoplasmic reticulum membrane"/>
    <property type="evidence" value="ECO:0007669"/>
    <property type="project" value="UniProtKB-SubCell"/>
</dbReference>
<dbReference type="Gene3D" id="1.10.630.10">
    <property type="entry name" value="Cytochrome P450"/>
    <property type="match status" value="1"/>
</dbReference>